<organism evidence="2 3">
    <name type="scientific">Vitis vinifera</name>
    <name type="common">Grape</name>
    <dbReference type="NCBI Taxonomy" id="29760"/>
    <lineage>
        <taxon>Eukaryota</taxon>
        <taxon>Viridiplantae</taxon>
        <taxon>Streptophyta</taxon>
        <taxon>Embryophyta</taxon>
        <taxon>Tracheophyta</taxon>
        <taxon>Spermatophyta</taxon>
        <taxon>Magnoliopsida</taxon>
        <taxon>eudicotyledons</taxon>
        <taxon>Gunneridae</taxon>
        <taxon>Pentapetalae</taxon>
        <taxon>rosids</taxon>
        <taxon>Vitales</taxon>
        <taxon>Vitaceae</taxon>
        <taxon>Viteae</taxon>
        <taxon>Vitis</taxon>
    </lineage>
</organism>
<feature type="region of interest" description="Disordered" evidence="1">
    <location>
        <begin position="413"/>
        <end position="455"/>
    </location>
</feature>
<gene>
    <name evidence="2" type="ORF">CK203_104022</name>
</gene>
<comment type="caution">
    <text evidence="2">The sequence shown here is derived from an EMBL/GenBank/DDBJ whole genome shotgun (WGS) entry which is preliminary data.</text>
</comment>
<protein>
    <submittedName>
        <fullName evidence="2">Uncharacterized protein</fullName>
    </submittedName>
</protein>
<evidence type="ECO:0000256" key="1">
    <source>
        <dbReference type="SAM" id="MobiDB-lite"/>
    </source>
</evidence>
<reference evidence="2 3" key="1">
    <citation type="journal article" date="2018" name="PLoS Genet.">
        <title>Population sequencing reveals clonal diversity and ancestral inbreeding in the grapevine cultivar Chardonnay.</title>
        <authorList>
            <person name="Roach M.J."/>
            <person name="Johnson D.L."/>
            <person name="Bohlmann J."/>
            <person name="van Vuuren H.J."/>
            <person name="Jones S.J."/>
            <person name="Pretorius I.S."/>
            <person name="Schmidt S.A."/>
            <person name="Borneman A.R."/>
        </authorList>
    </citation>
    <scope>NUCLEOTIDE SEQUENCE [LARGE SCALE GENOMIC DNA]</scope>
    <source>
        <strain evidence="3">cv. Chardonnay</strain>
        <tissue evidence="2">Leaf</tissue>
    </source>
</reference>
<feature type="compositionally biased region" description="Basic and acidic residues" evidence="1">
    <location>
        <begin position="226"/>
        <end position="238"/>
    </location>
</feature>
<proteinExistence type="predicted"/>
<evidence type="ECO:0000313" key="2">
    <source>
        <dbReference type="EMBL" id="RVW58830.1"/>
    </source>
</evidence>
<sequence>MVPLPGMCKLSCAICQSFEHLVEECPILLAAREMFGMPCGICLSYEHLVEECPTNPAMREMFGDCNTYNSNWRDHSKFSWKLQPPQYQQLAQAPQQASNLEQVMMNLNKVMEDFVEAQKSINAQLSQRISLPDRVESSLNKKMDGVQHDLSQKIDNLQDSISRFANLNTVQEKENYPSQPYQNSKGIHEVGAQEGESSMVKEVETVITLRSGKEVDLPTCKLEHKVESEARERKERKSKEKRKGKSTEKDDYIDEEPQKIVIKEEIMKKQMHPLSSKLYMAKSYKASLNLGSQESIASNAARFGVETKKLWLFEDDCAKLNEILQPHPISLLKSGSPVFKRCAFGFETKKLWSFERIHFAFGRLLHPYPPQSQALLPHFVAFLMPKTRGAMPLPQSTQIPYEESICDACGPSQIPPRSPPTKEGQDFRAGESSRHLGITVQPPSTRRPIASSPIEGNSDCRSRAFHVEAYFDHSILRQQPDCGDHTAYLKVYDYSCVPVPASILFTIDGCEDILGARQMAEAFNIPYAPADPAAFRCWPHFLSGTWFSVEARAILEALFRISEGYYFGPHHLIMAVLLHFEEKTLILSPATIVKRASLLTNGIRYGSISIPYNFQRQGKSLHSLYQRQHRLTPHLLFLLPQSRPYYPWCRVPCLARFFPDSDHYSDGHIGADGPLPTSVDQQTLILREFQQHLSLFHQLYL</sequence>
<feature type="region of interest" description="Disordered" evidence="1">
    <location>
        <begin position="226"/>
        <end position="251"/>
    </location>
</feature>
<dbReference type="AlphaFoldDB" id="A0A438FGG4"/>
<feature type="compositionally biased region" description="Basic and acidic residues" evidence="1">
    <location>
        <begin position="423"/>
        <end position="434"/>
    </location>
</feature>
<dbReference type="Proteomes" id="UP000288805">
    <property type="component" value="Unassembled WGS sequence"/>
</dbReference>
<accession>A0A438FGG4</accession>
<evidence type="ECO:0000313" key="3">
    <source>
        <dbReference type="Proteomes" id="UP000288805"/>
    </source>
</evidence>
<dbReference type="EMBL" id="QGNW01000923">
    <property type="protein sequence ID" value="RVW58830.1"/>
    <property type="molecule type" value="Genomic_DNA"/>
</dbReference>
<name>A0A438FGG4_VITVI</name>